<feature type="transmembrane region" description="Helical" evidence="6">
    <location>
        <begin position="325"/>
        <end position="345"/>
    </location>
</feature>
<organism evidence="7 8">
    <name type="scientific">Terrabacter lapilli</name>
    <dbReference type="NCBI Taxonomy" id="436231"/>
    <lineage>
        <taxon>Bacteria</taxon>
        <taxon>Bacillati</taxon>
        <taxon>Actinomycetota</taxon>
        <taxon>Actinomycetes</taxon>
        <taxon>Micrococcales</taxon>
        <taxon>Intrasporangiaceae</taxon>
        <taxon>Terrabacter</taxon>
    </lineage>
</organism>
<evidence type="ECO:0000313" key="7">
    <source>
        <dbReference type="EMBL" id="GAA1977149.1"/>
    </source>
</evidence>
<keyword evidence="8" id="KW-1185">Reference proteome</keyword>
<dbReference type="InterPro" id="IPR001991">
    <property type="entry name" value="Na-dicarboxylate_symporter"/>
</dbReference>
<dbReference type="EMBL" id="BAAAPU010000007">
    <property type="protein sequence ID" value="GAA1977149.1"/>
    <property type="molecule type" value="Genomic_DNA"/>
</dbReference>
<dbReference type="InterPro" id="IPR036458">
    <property type="entry name" value="Na:dicarbo_symporter_sf"/>
</dbReference>
<evidence type="ECO:0000256" key="1">
    <source>
        <dbReference type="ARBA" id="ARBA00004141"/>
    </source>
</evidence>
<dbReference type="PANTHER" id="PTHR42865">
    <property type="entry name" value="PROTON/GLUTAMATE-ASPARTATE SYMPORTER"/>
    <property type="match status" value="1"/>
</dbReference>
<dbReference type="PRINTS" id="PR00173">
    <property type="entry name" value="EDTRNSPORT"/>
</dbReference>
<feature type="transmembrane region" description="Helical" evidence="6">
    <location>
        <begin position="48"/>
        <end position="68"/>
    </location>
</feature>
<keyword evidence="4 6" id="KW-1133">Transmembrane helix</keyword>
<evidence type="ECO:0000256" key="2">
    <source>
        <dbReference type="ARBA" id="ARBA00022448"/>
    </source>
</evidence>
<comment type="caution">
    <text evidence="7">The sequence shown here is derived from an EMBL/GenBank/DDBJ whole genome shotgun (WGS) entry which is preliminary data.</text>
</comment>
<gene>
    <name evidence="7" type="primary">dctA</name>
    <name evidence="7" type="ORF">GCM10009817_16880</name>
</gene>
<feature type="transmembrane region" description="Helical" evidence="6">
    <location>
        <begin position="185"/>
        <end position="208"/>
    </location>
</feature>
<protein>
    <submittedName>
        <fullName evidence="7">C4-dicarboxylate transporter DctA</fullName>
    </submittedName>
</protein>
<dbReference type="Gene3D" id="1.10.3860.10">
    <property type="entry name" value="Sodium:dicarboxylate symporter"/>
    <property type="match status" value="1"/>
</dbReference>
<feature type="transmembrane region" description="Helical" evidence="6">
    <location>
        <begin position="351"/>
        <end position="374"/>
    </location>
</feature>
<evidence type="ECO:0000256" key="3">
    <source>
        <dbReference type="ARBA" id="ARBA00022692"/>
    </source>
</evidence>
<dbReference type="PANTHER" id="PTHR42865:SF1">
    <property type="entry name" value="AEROBIC C4-DICARBOXYLATE TRANSPORT PROTEIN"/>
    <property type="match status" value="1"/>
</dbReference>
<dbReference type="NCBIfam" id="NF002461">
    <property type="entry name" value="PRK01663.1"/>
    <property type="match status" value="1"/>
</dbReference>
<feature type="transmembrane region" description="Helical" evidence="6">
    <location>
        <begin position="142"/>
        <end position="165"/>
    </location>
</feature>
<keyword evidence="5 6" id="KW-0472">Membrane</keyword>
<dbReference type="Pfam" id="PF00375">
    <property type="entry name" value="SDF"/>
    <property type="match status" value="1"/>
</dbReference>
<keyword evidence="3 6" id="KW-0812">Transmembrane</keyword>
<proteinExistence type="predicted"/>
<feature type="transmembrane region" description="Helical" evidence="6">
    <location>
        <begin position="80"/>
        <end position="100"/>
    </location>
</feature>
<dbReference type="RefSeq" id="WP_344060485.1">
    <property type="nucleotide sequence ID" value="NZ_BAAAPU010000007.1"/>
</dbReference>
<feature type="transmembrane region" description="Helical" evidence="6">
    <location>
        <begin position="7"/>
        <end position="28"/>
    </location>
</feature>
<feature type="transmembrane region" description="Helical" evidence="6">
    <location>
        <begin position="299"/>
        <end position="318"/>
    </location>
</feature>
<feature type="transmembrane region" description="Helical" evidence="6">
    <location>
        <begin position="220"/>
        <end position="240"/>
    </location>
</feature>
<keyword evidence="2" id="KW-0813">Transport</keyword>
<evidence type="ECO:0000313" key="8">
    <source>
        <dbReference type="Proteomes" id="UP001500013"/>
    </source>
</evidence>
<dbReference type="SUPFAM" id="SSF118215">
    <property type="entry name" value="Proton glutamate symport protein"/>
    <property type="match status" value="1"/>
</dbReference>
<reference evidence="8" key="1">
    <citation type="journal article" date="2019" name="Int. J. Syst. Evol. Microbiol.">
        <title>The Global Catalogue of Microorganisms (GCM) 10K type strain sequencing project: providing services to taxonomists for standard genome sequencing and annotation.</title>
        <authorList>
            <consortium name="The Broad Institute Genomics Platform"/>
            <consortium name="The Broad Institute Genome Sequencing Center for Infectious Disease"/>
            <person name="Wu L."/>
            <person name="Ma J."/>
        </authorList>
    </citation>
    <scope>NUCLEOTIDE SEQUENCE [LARGE SCALE GENOMIC DNA]</scope>
    <source>
        <strain evidence="8">JCM 15628</strain>
    </source>
</reference>
<evidence type="ECO:0000256" key="5">
    <source>
        <dbReference type="ARBA" id="ARBA00023136"/>
    </source>
</evidence>
<comment type="subcellular location">
    <subcellularLocation>
        <location evidence="1">Membrane</location>
        <topology evidence="1">Multi-pass membrane protein</topology>
    </subcellularLocation>
</comment>
<name>A0ABP5DB07_9MICO</name>
<dbReference type="Proteomes" id="UP001500013">
    <property type="component" value="Unassembled WGS sequence"/>
</dbReference>
<accession>A0ABP5DB07</accession>
<sequence>MKIKTILGHLYVQVLIGVALGILVGALWPDLGTHLKPLGDAFVKLVRFMIAPIVFGTIVSGITSMSDVKRVGPTLLRSLGLFYALTALALALGLAAVLLLHPGTGMHVDPAHLDASVTAKYSTEASHNSVADFLLGLIPTTFVGAFADGAILPVLLIATLCGFAFTKLGSAGQVALDVITSFNRVLFVVFGYLMKVAPIGAFGAMAFTVGKYGAHSIGNLGMLILAFYAACLVFVLVGLGTVAKITGFSLLQVLKYFRDEILIVLATSSSEPVLPRLLSKLERLGCDRGVVGLVVPTGYSFNLTGTAVYLTLASMFIAQACDIHLGWSQILLMVGMMLLTSKGAAGVTGSGFVALVATLTVMPNVPVAGVALIVGIDRFMSEARALTSTICNIVCCIAVARWQGALDTQTLRAELSSGFDPSPAERRALAAAVLTH</sequence>
<evidence type="ECO:0000256" key="4">
    <source>
        <dbReference type="ARBA" id="ARBA00022989"/>
    </source>
</evidence>
<evidence type="ECO:0000256" key="6">
    <source>
        <dbReference type="SAM" id="Phobius"/>
    </source>
</evidence>